<name>A0A1T2L9Z1_9GAMM</name>
<keyword evidence="2" id="KW-1185">Reference proteome</keyword>
<dbReference type="InterPro" id="IPR050793">
    <property type="entry name" value="CMP-NeuNAc_synthase"/>
</dbReference>
<dbReference type="Pfam" id="PF02348">
    <property type="entry name" value="CTP_transf_3"/>
    <property type="match status" value="1"/>
</dbReference>
<evidence type="ECO:0000313" key="2">
    <source>
        <dbReference type="Proteomes" id="UP000191110"/>
    </source>
</evidence>
<proteinExistence type="predicted"/>
<dbReference type="Gene3D" id="3.90.550.10">
    <property type="entry name" value="Spore Coat Polysaccharide Biosynthesis Protein SpsA, Chain A"/>
    <property type="match status" value="1"/>
</dbReference>
<dbReference type="EMBL" id="MPRL01000005">
    <property type="protein sequence ID" value="OOZ41832.1"/>
    <property type="molecule type" value="Genomic_DNA"/>
</dbReference>
<dbReference type="PANTHER" id="PTHR21485">
    <property type="entry name" value="HAD SUPERFAMILY MEMBERS CMAS AND KDSC"/>
    <property type="match status" value="1"/>
</dbReference>
<dbReference type="AlphaFoldDB" id="A0A1T2L9Z1"/>
<dbReference type="CDD" id="cd02513">
    <property type="entry name" value="CMP-NeuAc_Synthase"/>
    <property type="match status" value="1"/>
</dbReference>
<comment type="caution">
    <text evidence="1">The sequence shown here is derived from an EMBL/GenBank/DDBJ whole genome shotgun (WGS) entry which is preliminary data.</text>
</comment>
<gene>
    <name evidence="1" type="ORF">BOW53_02195</name>
</gene>
<sequence length="239" mass="26332">MRVLALIPAKAGSTRLPRKNIMPLLGRSLLEWTVIAARDSGICDRLIVSTEDEAVVAEAKRLHVDVPFMRPAELARDPAGVVEVALHALEELELQGEQFDTLVILLPTSPFRTGEDIRAAMAMFSEKGTASLMSVTKPSESPLTAQIMEDGLLTPLLPEWLFRSGAKSGAEPPNVVNANGAVTILDVEQFKTAKEYYIYPLAAYEMPWDRGVDIDTESDFHYAEFLARTRFGLDEKADS</sequence>
<accession>A0A1T2L9Z1</accession>
<dbReference type="GO" id="GO:0008781">
    <property type="term" value="F:N-acylneuraminate cytidylyltransferase activity"/>
    <property type="evidence" value="ECO:0007669"/>
    <property type="project" value="TreeGrafter"/>
</dbReference>
<dbReference type="PANTHER" id="PTHR21485:SF6">
    <property type="entry name" value="N-ACYLNEURAMINATE CYTIDYLYLTRANSFERASE-RELATED"/>
    <property type="match status" value="1"/>
</dbReference>
<dbReference type="InterPro" id="IPR003329">
    <property type="entry name" value="Cytidylyl_trans"/>
</dbReference>
<dbReference type="OrthoDB" id="9805604at2"/>
<dbReference type="InterPro" id="IPR029044">
    <property type="entry name" value="Nucleotide-diphossugar_trans"/>
</dbReference>
<evidence type="ECO:0000313" key="1">
    <source>
        <dbReference type="EMBL" id="OOZ41832.1"/>
    </source>
</evidence>
<dbReference type="Proteomes" id="UP000191110">
    <property type="component" value="Unassembled WGS sequence"/>
</dbReference>
<protein>
    <recommendedName>
        <fullName evidence="3">Acylneuraminate cytidylyltransferase</fullName>
    </recommendedName>
</protein>
<organism evidence="1 2">
    <name type="scientific">Solemya pervernicosa gill symbiont</name>
    <dbReference type="NCBI Taxonomy" id="642797"/>
    <lineage>
        <taxon>Bacteria</taxon>
        <taxon>Pseudomonadati</taxon>
        <taxon>Pseudomonadota</taxon>
        <taxon>Gammaproteobacteria</taxon>
        <taxon>sulfur-oxidizing symbionts</taxon>
    </lineage>
</organism>
<evidence type="ECO:0008006" key="3">
    <source>
        <dbReference type="Google" id="ProtNLM"/>
    </source>
</evidence>
<reference evidence="1 2" key="1">
    <citation type="submission" date="2016-11" db="EMBL/GenBank/DDBJ databases">
        <title>Mixed transmission modes and dynamic genome evolution in an obligate animal-bacterial symbiosis.</title>
        <authorList>
            <person name="Russell S.L."/>
            <person name="Corbett-Detig R.B."/>
            <person name="Cavanaugh C.M."/>
        </authorList>
    </citation>
    <scope>NUCLEOTIDE SEQUENCE [LARGE SCALE GENOMIC DNA]</scope>
    <source>
        <strain evidence="1">Sveles-Q1</strain>
    </source>
</reference>
<dbReference type="SUPFAM" id="SSF53448">
    <property type="entry name" value="Nucleotide-diphospho-sugar transferases"/>
    <property type="match status" value="1"/>
</dbReference>